<dbReference type="InterPro" id="IPR043519">
    <property type="entry name" value="NT_sf"/>
</dbReference>
<dbReference type="CDD" id="cd00141">
    <property type="entry name" value="NT_POLXc"/>
    <property type="match status" value="1"/>
</dbReference>
<dbReference type="Gene3D" id="1.10.150.110">
    <property type="entry name" value="DNA polymerase beta, N-terminal domain-like"/>
    <property type="match status" value="1"/>
</dbReference>
<dbReference type="GO" id="GO:0003677">
    <property type="term" value="F:DNA binding"/>
    <property type="evidence" value="ECO:0007669"/>
    <property type="project" value="InterPro"/>
</dbReference>
<accession>A0A519BJJ6</accession>
<evidence type="ECO:0000256" key="1">
    <source>
        <dbReference type="ARBA" id="ARBA00012417"/>
    </source>
</evidence>
<dbReference type="Gene3D" id="3.30.460.10">
    <property type="entry name" value="Beta Polymerase, domain 2"/>
    <property type="match status" value="1"/>
</dbReference>
<evidence type="ECO:0000256" key="3">
    <source>
        <dbReference type="ARBA" id="ARBA00022695"/>
    </source>
</evidence>
<keyword evidence="6" id="KW-0234">DNA repair</keyword>
<keyword evidence="10" id="KW-0269">Exonuclease</keyword>
<dbReference type="InterPro" id="IPR047967">
    <property type="entry name" value="PolX_PHP"/>
</dbReference>
<evidence type="ECO:0000313" key="11">
    <source>
        <dbReference type="Proteomes" id="UP000316562"/>
    </source>
</evidence>
<dbReference type="AlphaFoldDB" id="A0A519BJJ6"/>
<dbReference type="NCBIfam" id="NF006375">
    <property type="entry name" value="PRK08609.1"/>
    <property type="match status" value="1"/>
</dbReference>
<dbReference type="Pfam" id="PF14791">
    <property type="entry name" value="DNA_pol_B_thumb"/>
    <property type="match status" value="1"/>
</dbReference>
<dbReference type="SUPFAM" id="SSF81301">
    <property type="entry name" value="Nucleotidyltransferase"/>
    <property type="match status" value="1"/>
</dbReference>
<evidence type="ECO:0000256" key="4">
    <source>
        <dbReference type="ARBA" id="ARBA00022763"/>
    </source>
</evidence>
<dbReference type="PRINTS" id="PR00870">
    <property type="entry name" value="DNAPOLXBETA"/>
</dbReference>
<comment type="catalytic activity">
    <reaction evidence="7">
        <text>DNA(n) + a 2'-deoxyribonucleoside 5'-triphosphate = DNA(n+1) + diphosphate</text>
        <dbReference type="Rhea" id="RHEA:22508"/>
        <dbReference type="Rhea" id="RHEA-COMP:17339"/>
        <dbReference type="Rhea" id="RHEA-COMP:17340"/>
        <dbReference type="ChEBI" id="CHEBI:33019"/>
        <dbReference type="ChEBI" id="CHEBI:61560"/>
        <dbReference type="ChEBI" id="CHEBI:173112"/>
        <dbReference type="EC" id="2.7.7.7"/>
    </reaction>
</comment>
<reference evidence="10 11" key="1">
    <citation type="journal article" date="2019" name="ISME J.">
        <title>Insights into ecological role of a new deltaproteobacterial order Candidatus Acidulodesulfobacterales by metagenomics and metatranscriptomics.</title>
        <authorList>
            <person name="Tan S."/>
            <person name="Liu J."/>
            <person name="Fang Y."/>
            <person name="Hedlund B.P."/>
            <person name="Lian Z.H."/>
            <person name="Huang L.Y."/>
            <person name="Li J.T."/>
            <person name="Huang L.N."/>
            <person name="Li W.J."/>
            <person name="Jiang H.C."/>
            <person name="Dong H.L."/>
            <person name="Shu W.S."/>
        </authorList>
    </citation>
    <scope>NUCLEOTIDE SEQUENCE [LARGE SCALE GENOMIC DNA]</scope>
    <source>
        <strain evidence="10">AP2</strain>
    </source>
</reference>
<dbReference type="SMART" id="SM00483">
    <property type="entry name" value="POLXc"/>
    <property type="match status" value="1"/>
</dbReference>
<dbReference type="PIRSF" id="PIRSF005047">
    <property type="entry name" value="UCP005047_YshC"/>
    <property type="match status" value="1"/>
</dbReference>
<dbReference type="GO" id="GO:0003887">
    <property type="term" value="F:DNA-directed DNA polymerase activity"/>
    <property type="evidence" value="ECO:0007669"/>
    <property type="project" value="UniProtKB-KW"/>
</dbReference>
<sequence length="582" mass="66194">MNKEKIAEIFEKISELLEIKGDNLFKIRAYLNASRVISQFPGNIEDAVLKGEMSKIPGIGKDIASKIEELVKTGRLIYYEELKKSVPEGIFELLKLRGLGPKKTKILYEKLGIKNIADLKTALEDKKLLYLDGFGEKTVSNLTESIKEYNNFKERYLYPEAQLEAGLIISYLLEAAGSLISNIEIAGSLRRKLETVGDIDIVIASKSSAIAEVFLKYDKIAHIESNGDTKISIVLENGMRVDLRIVPPEDYIYALHHFTGSKLHNEELRSREKKHGYKINEYGIYKTEYNKIIVADEKDFYNVFNMQFIPPELREGAGEIEEALKHDIPELINIKDIRGVFHVHTSYTDGKESLEEMVKTALELGFEYIGITDHSVSAPYAHGLSADELNSEIEHIDRLNKQYEGKITILKGIESDILENGDLDYGNETLSKLDFVIASVHSRFNMHKEDMTARIMKAIKNPYTTMLGHLTGRLLLERKEYEVNISAVIDTLSEYKTIVELNANPKRLDIDWRYIKEAISKSVMLSINPDAHNKKGFDVIEYGVNAARKGWTTKNDVLNTYGINEVLNKIKTIREYKLNKSV</sequence>
<dbReference type="InterPro" id="IPR050243">
    <property type="entry name" value="PHP_phosphatase"/>
</dbReference>
<dbReference type="SMART" id="SM00481">
    <property type="entry name" value="POLIIIAc"/>
    <property type="match status" value="1"/>
</dbReference>
<dbReference type="InterPro" id="IPR037160">
    <property type="entry name" value="DNA_Pol_thumb_sf"/>
</dbReference>
<dbReference type="SUPFAM" id="SSF47802">
    <property type="entry name" value="DNA polymerase beta, N-terminal domain-like"/>
    <property type="match status" value="1"/>
</dbReference>
<dbReference type="InterPro" id="IPR010994">
    <property type="entry name" value="RuvA_2-like"/>
</dbReference>
<dbReference type="CDD" id="cd07436">
    <property type="entry name" value="PHP_PolX"/>
    <property type="match status" value="1"/>
</dbReference>
<evidence type="ECO:0000256" key="7">
    <source>
        <dbReference type="ARBA" id="ARBA00049244"/>
    </source>
</evidence>
<dbReference type="SUPFAM" id="SSF47781">
    <property type="entry name" value="RuvA domain 2-like"/>
    <property type="match status" value="1"/>
</dbReference>
<dbReference type="Gene3D" id="3.30.210.10">
    <property type="entry name" value="DNA polymerase, thumb domain"/>
    <property type="match status" value="1"/>
</dbReference>
<dbReference type="InterPro" id="IPR029398">
    <property type="entry name" value="PolB_thumb"/>
</dbReference>
<dbReference type="Pfam" id="PF14716">
    <property type="entry name" value="HHH_8"/>
    <property type="match status" value="1"/>
</dbReference>
<dbReference type="Pfam" id="PF14520">
    <property type="entry name" value="HHH_5"/>
    <property type="match status" value="1"/>
</dbReference>
<dbReference type="PANTHER" id="PTHR36928">
    <property type="entry name" value="PHOSPHATASE YCDX-RELATED"/>
    <property type="match status" value="1"/>
</dbReference>
<feature type="domain" description="DNA-directed DNA polymerase X" evidence="9">
    <location>
        <begin position="1"/>
        <end position="315"/>
    </location>
</feature>
<proteinExistence type="predicted"/>
<keyword evidence="2" id="KW-0808">Transferase</keyword>
<dbReference type="GO" id="GO:0006281">
    <property type="term" value="P:DNA repair"/>
    <property type="evidence" value="ECO:0007669"/>
    <property type="project" value="UniProtKB-KW"/>
</dbReference>
<dbReference type="InterPro" id="IPR002054">
    <property type="entry name" value="DNA-dir_DNA_pol_X"/>
</dbReference>
<keyword evidence="10" id="KW-0378">Hydrolase</keyword>
<dbReference type="GO" id="GO:0042578">
    <property type="term" value="F:phosphoric ester hydrolase activity"/>
    <property type="evidence" value="ECO:0007669"/>
    <property type="project" value="TreeGrafter"/>
</dbReference>
<dbReference type="InterPro" id="IPR004013">
    <property type="entry name" value="PHP_dom"/>
</dbReference>
<name>A0A519BJJ6_ACIG2</name>
<dbReference type="Proteomes" id="UP000316562">
    <property type="component" value="Unassembled WGS sequence"/>
</dbReference>
<comment type="caution">
    <text evidence="10">The sequence shown here is derived from an EMBL/GenBank/DDBJ whole genome shotgun (WGS) entry which is preliminary data.</text>
</comment>
<organism evidence="10 11">
    <name type="scientific">Acididesulfobacter guangdongensis</name>
    <dbReference type="NCBI Taxonomy" id="2597225"/>
    <lineage>
        <taxon>Bacteria</taxon>
        <taxon>Deltaproteobacteria</taxon>
        <taxon>Candidatus Acidulodesulfobacterales</taxon>
        <taxon>Candidatus Acididesulfobacter</taxon>
    </lineage>
</organism>
<keyword evidence="5" id="KW-0239">DNA-directed DNA polymerase</keyword>
<gene>
    <name evidence="10" type="primary">polX</name>
    <name evidence="10" type="ORF">EVJ46_00635</name>
</gene>
<evidence type="ECO:0000313" key="10">
    <source>
        <dbReference type="EMBL" id="RZD17435.1"/>
    </source>
</evidence>
<dbReference type="EC" id="2.7.7.7" evidence="1"/>
<dbReference type="SUPFAM" id="SSF89550">
    <property type="entry name" value="PHP domain-like"/>
    <property type="match status" value="1"/>
</dbReference>
<dbReference type="InterPro" id="IPR022311">
    <property type="entry name" value="PolX-like"/>
</dbReference>
<dbReference type="Gene3D" id="3.20.20.140">
    <property type="entry name" value="Metal-dependent hydrolases"/>
    <property type="match status" value="1"/>
</dbReference>
<evidence type="ECO:0000256" key="6">
    <source>
        <dbReference type="ARBA" id="ARBA00023204"/>
    </source>
</evidence>
<dbReference type="Pfam" id="PF02811">
    <property type="entry name" value="PHP"/>
    <property type="match status" value="1"/>
</dbReference>
<evidence type="ECO:0000259" key="9">
    <source>
        <dbReference type="SMART" id="SM00483"/>
    </source>
</evidence>
<dbReference type="GO" id="GO:0004527">
    <property type="term" value="F:exonuclease activity"/>
    <property type="evidence" value="ECO:0007669"/>
    <property type="project" value="UniProtKB-KW"/>
</dbReference>
<evidence type="ECO:0000256" key="2">
    <source>
        <dbReference type="ARBA" id="ARBA00022679"/>
    </source>
</evidence>
<dbReference type="GO" id="GO:0005829">
    <property type="term" value="C:cytosol"/>
    <property type="evidence" value="ECO:0007669"/>
    <property type="project" value="TreeGrafter"/>
</dbReference>
<dbReference type="InterPro" id="IPR003141">
    <property type="entry name" value="Pol/His_phosphatase_N"/>
</dbReference>
<protein>
    <recommendedName>
        <fullName evidence="1">DNA-directed DNA polymerase</fullName>
        <ecNumber evidence="1">2.7.7.7</ecNumber>
    </recommendedName>
</protein>
<dbReference type="InterPro" id="IPR002008">
    <property type="entry name" value="DNA_pol_X_beta-like"/>
</dbReference>
<evidence type="ECO:0000259" key="8">
    <source>
        <dbReference type="SMART" id="SM00481"/>
    </source>
</evidence>
<dbReference type="InterPro" id="IPR010996">
    <property type="entry name" value="HHH_MUS81"/>
</dbReference>
<dbReference type="PANTHER" id="PTHR36928:SF1">
    <property type="entry name" value="PHOSPHATASE YCDX-RELATED"/>
    <property type="match status" value="1"/>
</dbReference>
<keyword evidence="3" id="KW-0548">Nucleotidyltransferase</keyword>
<dbReference type="FunFam" id="3.20.20.140:FF:000047">
    <property type="entry name" value="PHP domain-containing protein"/>
    <property type="match status" value="1"/>
</dbReference>
<dbReference type="Gene3D" id="1.10.150.20">
    <property type="entry name" value="5' to 3' exonuclease, C-terminal subdomain"/>
    <property type="match status" value="1"/>
</dbReference>
<evidence type="ECO:0000256" key="5">
    <source>
        <dbReference type="ARBA" id="ARBA00022932"/>
    </source>
</evidence>
<keyword evidence="10" id="KW-0540">Nuclease</keyword>
<dbReference type="GO" id="GO:0008270">
    <property type="term" value="F:zinc ion binding"/>
    <property type="evidence" value="ECO:0007669"/>
    <property type="project" value="TreeGrafter"/>
</dbReference>
<dbReference type="InterPro" id="IPR027421">
    <property type="entry name" value="DNA_pol_lamdba_lyase_dom_sf"/>
</dbReference>
<dbReference type="InterPro" id="IPR016195">
    <property type="entry name" value="Pol/histidinol_Pase-like"/>
</dbReference>
<dbReference type="EMBL" id="SGBC01000001">
    <property type="protein sequence ID" value="RZD17435.1"/>
    <property type="molecule type" value="Genomic_DNA"/>
</dbReference>
<feature type="domain" description="Polymerase/histidinol phosphatase N-terminal" evidence="8">
    <location>
        <begin position="339"/>
        <end position="419"/>
    </location>
</feature>
<keyword evidence="4" id="KW-0227">DNA damage</keyword>